<keyword evidence="6" id="KW-0067">ATP-binding</keyword>
<dbReference type="GO" id="GO:0009507">
    <property type="term" value="C:chloroplast"/>
    <property type="evidence" value="ECO:0007669"/>
    <property type="project" value="TreeGrafter"/>
</dbReference>
<keyword evidence="3" id="KW-0820">tRNA-binding</keyword>
<dbReference type="eggNOG" id="KOG0188">
    <property type="taxonomic scope" value="Eukaryota"/>
</dbReference>
<keyword evidence="7" id="KW-0694">RNA-binding</keyword>
<dbReference type="GO" id="GO:0005524">
    <property type="term" value="F:ATP binding"/>
    <property type="evidence" value="ECO:0007669"/>
    <property type="project" value="UniProtKB-KW"/>
</dbReference>
<evidence type="ECO:0000259" key="11">
    <source>
        <dbReference type="PROSITE" id="PS50860"/>
    </source>
</evidence>
<feature type="region of interest" description="Disordered" evidence="10">
    <location>
        <begin position="636"/>
        <end position="679"/>
    </location>
</feature>
<reference evidence="12" key="1">
    <citation type="submission" date="2013-08" db="EMBL/GenBank/DDBJ databases">
        <title>Oryza genome evolution.</title>
        <authorList>
            <person name="Wing R.A."/>
            <person name="Panaud O."/>
            <person name="Oliveira A.C."/>
        </authorList>
    </citation>
    <scope>NUCLEOTIDE SEQUENCE</scope>
</reference>
<sequence>MAAPPKWPARVVRETFLSYFESKAHTRCSPSTILAAKDSPLLFADAEMNQFMPVLLGTAAQGSQLGCLGRACKSLRCIPVAVDDRHLTFTEVLGNWSFGDYFKEEAIGFAWELLTKVYELEVDRIFVTYFGGDEKSGLAPDLESKHIWLKYLPSDKVLPLVDKFNKEAGGILMPSSAKHVGTGLNFEQLTSILQKKKSKFDTDILMPTIDSIRQCTGNEIQPYSGKFGPDDINEVDLAYRIVADHIRTSSFAIADGSQPEIEIAKNMLRRAIYFGHQNLKAKQQFLTILVSAFIESMSGDFPELLHNEKKIKDIIAEEEITFAKDKKKFKKKDSKRRKKEKNNTEQNVVVTRPPKVSYKTRTIDFFGRPTHIIHQHENGPCGNVLLLRSEIGLFLNKTEVMEDDLLSRIISHLKRCRKMQFELHEGFQYSEFQHKVLSVAKNLWREVCINVTFKSTDGFVFSPEYALFDYLEIPVFHGWLVDQDSELASAIATSSYDELNLEVGEYISQKEAMGIKGRGDREEDEQLLRAIKLSMGDNSISDFLQGPQLTAYGLSCLHKDLEEKKPCVLFWNNHWSTVIKFEEELYILASDSSFLSSESGAVWQKLEDVNGGGSFVDSSFTPIKYAGEGASFCSDQARQIQSNQESADPQWWPQGLGGKNEWDHTGRNAPAGKENTVNPDIPIPCHEDLSAVEVVTEEQLPPAEITDVHSSSSTPEVARSDQLKDAAASQTPECSIQAVPYSTPISSPQPLGRQIIAEEERAQLLFGSFGCCDLKYWPSYPTVVCNSDVMAKSVPTVSNKRGFSSFVDKPLYISKASSEHRAQQSAFTNRFLEFLRGFRLGNTEEPYYKGTAASMVFLDLPMMDVKFDHIKIFDNELALMICHDFERSRLDLNYAAKSFIMDFRSQLEGMFMKKFENFDNIIVRIDGLPKIDRLMSLEAFVKLPRNHFVEPRTLFATGSSLTVASGTRVGRIIATGVLQEILKAHASRNSWNGSFKRKNILVRNGCYSEISMPFHPSLIIT</sequence>
<dbReference type="Pfam" id="PF14551">
    <property type="entry name" value="MCM_N"/>
    <property type="match status" value="1"/>
</dbReference>
<dbReference type="eggNOG" id="KOG2427">
    <property type="taxonomic scope" value="Eukaryota"/>
</dbReference>
<dbReference type="InterPro" id="IPR018162">
    <property type="entry name" value="Ala-tRNA-ligase_IIc_anticod-bd"/>
</dbReference>
<dbReference type="GO" id="GO:0005739">
    <property type="term" value="C:mitochondrion"/>
    <property type="evidence" value="ECO:0007669"/>
    <property type="project" value="TreeGrafter"/>
</dbReference>
<keyword evidence="5" id="KW-0547">Nucleotide-binding</keyword>
<name>A0A0D9YHI9_9ORYZ</name>
<dbReference type="InterPro" id="IPR018164">
    <property type="entry name" value="Ala-tRNA-synth_IIc_N"/>
</dbReference>
<evidence type="ECO:0000256" key="10">
    <source>
        <dbReference type="SAM" id="MobiDB-lite"/>
    </source>
</evidence>
<dbReference type="Gene3D" id="3.30.1640.10">
    <property type="entry name" value="mini-chromosome maintenance (MCM) complex, chain A, domain 1"/>
    <property type="match status" value="1"/>
</dbReference>
<keyword evidence="8" id="KW-0648">Protein biosynthesis</keyword>
<dbReference type="InterPro" id="IPR002318">
    <property type="entry name" value="Ala-tRNA-lgiase_IIc"/>
</dbReference>
<dbReference type="GO" id="GO:0002161">
    <property type="term" value="F:aminoacyl-tRNA deacylase activity"/>
    <property type="evidence" value="ECO:0007669"/>
    <property type="project" value="TreeGrafter"/>
</dbReference>
<feature type="domain" description="Alanyl-transfer RNA synthetases family profile" evidence="11">
    <location>
        <begin position="7"/>
        <end position="373"/>
    </location>
</feature>
<dbReference type="AlphaFoldDB" id="A0A0D9YHI9"/>
<dbReference type="EC" id="6.1.1.7" evidence="2"/>
<dbReference type="InterPro" id="IPR033979">
    <property type="entry name" value="MINDY_domain"/>
</dbReference>
<dbReference type="STRING" id="40148.A0A0D9YHI9"/>
<comment type="similarity">
    <text evidence="1">Belongs to the class-II aminoacyl-tRNA synthetase family.</text>
</comment>
<dbReference type="SUPFAM" id="SSF101353">
    <property type="entry name" value="Putative anticodon-binding domain of alanyl-tRNA synthetase (AlaRS)"/>
    <property type="match status" value="1"/>
</dbReference>
<evidence type="ECO:0000256" key="6">
    <source>
        <dbReference type="ARBA" id="ARBA00022840"/>
    </source>
</evidence>
<dbReference type="GO" id="GO:0006419">
    <property type="term" value="P:alanyl-tRNA aminoacylation"/>
    <property type="evidence" value="ECO:0007669"/>
    <property type="project" value="InterPro"/>
</dbReference>
<dbReference type="GO" id="GO:1990380">
    <property type="term" value="F:K48-linked deubiquitinase activity"/>
    <property type="evidence" value="ECO:0007669"/>
    <property type="project" value="InterPro"/>
</dbReference>
<dbReference type="GO" id="GO:0000049">
    <property type="term" value="F:tRNA binding"/>
    <property type="evidence" value="ECO:0007669"/>
    <property type="project" value="UniProtKB-KW"/>
</dbReference>
<dbReference type="PANTHER" id="PTHR11777">
    <property type="entry name" value="ALANYL-TRNA SYNTHETASE"/>
    <property type="match status" value="1"/>
</dbReference>
<accession>A0A0D9YHI9</accession>
<evidence type="ECO:0000256" key="3">
    <source>
        <dbReference type="ARBA" id="ARBA00022555"/>
    </source>
</evidence>
<proteinExistence type="inferred from homology"/>
<evidence type="ECO:0000256" key="7">
    <source>
        <dbReference type="ARBA" id="ARBA00022884"/>
    </source>
</evidence>
<dbReference type="Gramene" id="OGLUM01G41830.1">
    <property type="protein sequence ID" value="OGLUM01G41830.1"/>
    <property type="gene ID" value="OGLUM01G41830"/>
</dbReference>
<dbReference type="SUPFAM" id="SSF55681">
    <property type="entry name" value="Class II aaRS and biotin synthetases"/>
    <property type="match status" value="1"/>
</dbReference>
<evidence type="ECO:0000313" key="12">
    <source>
        <dbReference type="EnsemblPlants" id="OGLUM01G41830.1"/>
    </source>
</evidence>
<evidence type="ECO:0000256" key="5">
    <source>
        <dbReference type="ARBA" id="ARBA00022741"/>
    </source>
</evidence>
<reference evidence="12" key="3">
    <citation type="submission" date="2018-05" db="EMBL/GenBank/DDBJ databases">
        <title>OgluRS3 (Oryza glumaepatula Reference Sequence Version 3).</title>
        <authorList>
            <person name="Zhang J."/>
            <person name="Kudrna D."/>
            <person name="Lee S."/>
            <person name="Talag J."/>
            <person name="Welchert J."/>
            <person name="Wing R.A."/>
        </authorList>
    </citation>
    <scope>NUCLEOTIDE SEQUENCE [LARGE SCALE GENOMIC DNA]</scope>
</reference>
<dbReference type="HOGENOM" id="CLU_005216_0_0_1"/>
<evidence type="ECO:0000256" key="9">
    <source>
        <dbReference type="ARBA" id="ARBA00023146"/>
    </source>
</evidence>
<dbReference type="PRINTS" id="PR00980">
    <property type="entry name" value="TRNASYNTHALA"/>
</dbReference>
<dbReference type="Pfam" id="PF04424">
    <property type="entry name" value="MINDY_DUB"/>
    <property type="match status" value="1"/>
</dbReference>
<dbReference type="Gene3D" id="3.30.930.10">
    <property type="entry name" value="Bira Bifunctional Protein, Domain 2"/>
    <property type="match status" value="1"/>
</dbReference>
<evidence type="ECO:0000256" key="8">
    <source>
        <dbReference type="ARBA" id="ARBA00022917"/>
    </source>
</evidence>
<keyword evidence="4" id="KW-0436">Ligase</keyword>
<protein>
    <recommendedName>
        <fullName evidence="2">alanine--tRNA ligase</fullName>
        <ecNumber evidence="2">6.1.1.7</ecNumber>
    </recommendedName>
</protein>
<dbReference type="Proteomes" id="UP000026961">
    <property type="component" value="Chromosome 1"/>
</dbReference>
<dbReference type="GO" id="GO:0004813">
    <property type="term" value="F:alanine-tRNA ligase activity"/>
    <property type="evidence" value="ECO:0007669"/>
    <property type="project" value="UniProtKB-EC"/>
</dbReference>
<keyword evidence="13" id="KW-1185">Reference proteome</keyword>
<dbReference type="InterPro" id="IPR018165">
    <property type="entry name" value="Ala-tRNA-synth_IIc_core"/>
</dbReference>
<evidence type="ECO:0000313" key="13">
    <source>
        <dbReference type="Proteomes" id="UP000026961"/>
    </source>
</evidence>
<dbReference type="PROSITE" id="PS50860">
    <property type="entry name" value="AA_TRNA_LIGASE_II_ALA"/>
    <property type="match status" value="1"/>
</dbReference>
<reference evidence="12" key="2">
    <citation type="submission" date="2015-04" db="UniProtKB">
        <authorList>
            <consortium name="EnsemblPlants"/>
        </authorList>
    </citation>
    <scope>IDENTIFICATION</scope>
</reference>
<dbReference type="InterPro" id="IPR027925">
    <property type="entry name" value="MCM_N"/>
</dbReference>
<evidence type="ECO:0000256" key="4">
    <source>
        <dbReference type="ARBA" id="ARBA00022598"/>
    </source>
</evidence>
<keyword evidence="9" id="KW-0030">Aminoacyl-tRNA synthetase</keyword>
<dbReference type="InterPro" id="IPR050058">
    <property type="entry name" value="Ala-tRNA_ligase"/>
</dbReference>
<dbReference type="GO" id="GO:0004843">
    <property type="term" value="F:cysteine-type deubiquitinase activity"/>
    <property type="evidence" value="ECO:0007669"/>
    <property type="project" value="InterPro"/>
</dbReference>
<dbReference type="PANTHER" id="PTHR11777:SF9">
    <property type="entry name" value="ALANINE--TRNA LIGASE, CYTOPLASMIC"/>
    <property type="match status" value="1"/>
</dbReference>
<evidence type="ECO:0000256" key="1">
    <source>
        <dbReference type="ARBA" id="ARBA00008226"/>
    </source>
</evidence>
<dbReference type="Pfam" id="PF01411">
    <property type="entry name" value="tRNA-synt_2c"/>
    <property type="match status" value="1"/>
</dbReference>
<dbReference type="EnsemblPlants" id="OGLUM01G41830.1">
    <property type="protein sequence ID" value="OGLUM01G41830.1"/>
    <property type="gene ID" value="OGLUM01G41830"/>
</dbReference>
<evidence type="ECO:0000256" key="2">
    <source>
        <dbReference type="ARBA" id="ARBA00013168"/>
    </source>
</evidence>
<organism evidence="12">
    <name type="scientific">Oryza glumipatula</name>
    <dbReference type="NCBI Taxonomy" id="40148"/>
    <lineage>
        <taxon>Eukaryota</taxon>
        <taxon>Viridiplantae</taxon>
        <taxon>Streptophyta</taxon>
        <taxon>Embryophyta</taxon>
        <taxon>Tracheophyta</taxon>
        <taxon>Spermatophyta</taxon>
        <taxon>Magnoliopsida</taxon>
        <taxon>Liliopsida</taxon>
        <taxon>Poales</taxon>
        <taxon>Poaceae</taxon>
        <taxon>BOP clade</taxon>
        <taxon>Oryzoideae</taxon>
        <taxon>Oryzeae</taxon>
        <taxon>Oryzinae</taxon>
        <taxon>Oryza</taxon>
    </lineage>
</organism>
<feature type="compositionally biased region" description="Polar residues" evidence="10">
    <location>
        <begin position="636"/>
        <end position="647"/>
    </location>
</feature>
<dbReference type="InterPro" id="IPR045864">
    <property type="entry name" value="aa-tRNA-synth_II/BPL/LPL"/>
</dbReference>